<dbReference type="PANTHER" id="PTHR35788">
    <property type="entry name" value="EXPORTED PROTEIN-RELATED"/>
    <property type="match status" value="1"/>
</dbReference>
<keyword evidence="3" id="KW-1133">Transmembrane helix</keyword>
<dbReference type="EMBL" id="CP010086">
    <property type="protein sequence ID" value="AJG97294.1"/>
    <property type="molecule type" value="Genomic_DNA"/>
</dbReference>
<sequence>MEKRTGKRANASKNNYNKKKKIMLAIFTLIIVGAAALIAYSIAIKGIAKEWDDKIYPGVTVQEVNIGGMTKEEAKNKLTQTFVTSIENKKLSIKIEDKQYELIYSDINPKYDIDATVEEAYKLGKKDGVLSRYISIKSNNSKSKEVPIKFSYNEEKLKEYEEKLQIAVNQPAKDAAVSIQKNNIVIKPETEGKTVNLDTLDQKLKENINGDINSDNSVSIDLEVTKPKITQEDLSKIKGVMGTFSSNYSTSPEGRCNNIEIATSAINGTIVMPGEIFSFNDVVGPRTAERGYKEAGTYVGNKIEPGIGGGICQVSTTIYRAAMKANLRSIERTNHSMAVGYAQPGLDATVSYGYLDYKFKNTYDFPIYIQGNTSGKVVTYSIYGDPSALNGRTYDMASEILETIPPETKVVDDSSLPVGQEVTEGAGMTGYRARAYQITYENGSEVNREVVSTDTYASVGIVVKKGTQPVDATQQPETTAEPPAAQPTAEPPVAQPTQ</sequence>
<dbReference type="Pfam" id="PF12229">
    <property type="entry name" value="PG_binding_4"/>
    <property type="match status" value="1"/>
</dbReference>
<feature type="region of interest" description="Disordered" evidence="2">
    <location>
        <begin position="465"/>
        <end position="498"/>
    </location>
</feature>
<feature type="domain" description="G5" evidence="4">
    <location>
        <begin position="390"/>
        <end position="469"/>
    </location>
</feature>
<dbReference type="Proteomes" id="UP000031866">
    <property type="component" value="Chromosome"/>
</dbReference>
<feature type="compositionally biased region" description="Low complexity" evidence="2">
    <location>
        <begin position="472"/>
        <end position="488"/>
    </location>
</feature>
<evidence type="ECO:0000256" key="2">
    <source>
        <dbReference type="SAM" id="MobiDB-lite"/>
    </source>
</evidence>
<name>A0A0B5Q539_CLOBE</name>
<dbReference type="KEGG" id="cbei:LF65_00663"/>
<dbReference type="PANTHER" id="PTHR35788:SF1">
    <property type="entry name" value="EXPORTED PROTEIN"/>
    <property type="match status" value="1"/>
</dbReference>
<dbReference type="Gene3D" id="2.20.230.10">
    <property type="entry name" value="Resuscitation-promoting factor rpfb"/>
    <property type="match status" value="1"/>
</dbReference>
<evidence type="ECO:0000313" key="6">
    <source>
        <dbReference type="Proteomes" id="UP000031866"/>
    </source>
</evidence>
<reference evidence="6" key="1">
    <citation type="submission" date="2014-12" db="EMBL/GenBank/DDBJ databases">
        <title>Genome sequence of Clostridium beijerinckii strain 59B.</title>
        <authorList>
            <person name="Little G.T."/>
            <person name="Minton N.P."/>
        </authorList>
    </citation>
    <scope>NUCLEOTIDE SEQUENCE [LARGE SCALE GENOMIC DNA]</scope>
    <source>
        <strain evidence="6">59B</strain>
    </source>
</reference>
<dbReference type="InterPro" id="IPR022029">
    <property type="entry name" value="YoaR-like_PG-bd"/>
</dbReference>
<evidence type="ECO:0000256" key="3">
    <source>
        <dbReference type="SAM" id="Phobius"/>
    </source>
</evidence>
<evidence type="ECO:0000259" key="4">
    <source>
        <dbReference type="PROSITE" id="PS51109"/>
    </source>
</evidence>
<dbReference type="OrthoDB" id="9797191at2"/>
<dbReference type="InterPro" id="IPR052913">
    <property type="entry name" value="Glycopeptide_resist_protein"/>
</dbReference>
<dbReference type="PROSITE" id="PS51109">
    <property type="entry name" value="G5"/>
    <property type="match status" value="1"/>
</dbReference>
<proteinExistence type="predicted"/>
<accession>A0A0B5Q539</accession>
<dbReference type="SMART" id="SM01208">
    <property type="entry name" value="G5"/>
    <property type="match status" value="1"/>
</dbReference>
<evidence type="ECO:0000313" key="5">
    <source>
        <dbReference type="EMBL" id="AJG97294.1"/>
    </source>
</evidence>
<dbReference type="InterPro" id="IPR007391">
    <property type="entry name" value="Vancomycin_resist_VanW"/>
</dbReference>
<dbReference type="InterPro" id="IPR011098">
    <property type="entry name" value="G5_dom"/>
</dbReference>
<dbReference type="STRING" id="1520.LF65_00663"/>
<dbReference type="Pfam" id="PF04294">
    <property type="entry name" value="VanW"/>
    <property type="match status" value="1"/>
</dbReference>
<gene>
    <name evidence="5" type="ORF">LF65_00663</name>
</gene>
<feature type="transmembrane region" description="Helical" evidence="3">
    <location>
        <begin position="21"/>
        <end position="43"/>
    </location>
</feature>
<dbReference type="RefSeq" id="WP_041894048.1">
    <property type="nucleotide sequence ID" value="NZ_CP010086.2"/>
</dbReference>
<dbReference type="AlphaFoldDB" id="A0A0B5Q539"/>
<keyword evidence="3" id="KW-0812">Transmembrane</keyword>
<evidence type="ECO:0000256" key="1">
    <source>
        <dbReference type="ARBA" id="ARBA00022729"/>
    </source>
</evidence>
<keyword evidence="1" id="KW-0732">Signal</keyword>
<dbReference type="Pfam" id="PF07501">
    <property type="entry name" value="G5"/>
    <property type="match status" value="1"/>
</dbReference>
<protein>
    <submittedName>
        <fullName evidence="5">Vanomycin resistance protein VanB</fullName>
    </submittedName>
</protein>
<feature type="compositionally biased region" description="Pro residues" evidence="2">
    <location>
        <begin position="489"/>
        <end position="498"/>
    </location>
</feature>
<keyword evidence="3" id="KW-0472">Membrane</keyword>
<organism evidence="5 6">
    <name type="scientific">Clostridium beijerinckii</name>
    <name type="common">Clostridium MP</name>
    <dbReference type="NCBI Taxonomy" id="1520"/>
    <lineage>
        <taxon>Bacteria</taxon>
        <taxon>Bacillati</taxon>
        <taxon>Bacillota</taxon>
        <taxon>Clostridia</taxon>
        <taxon>Eubacteriales</taxon>
        <taxon>Clostridiaceae</taxon>
        <taxon>Clostridium</taxon>
    </lineage>
</organism>